<dbReference type="GO" id="GO:0004525">
    <property type="term" value="F:ribonuclease III activity"/>
    <property type="evidence" value="ECO:0007669"/>
    <property type="project" value="InterPro"/>
</dbReference>
<organism evidence="4">
    <name type="scientific">Cucumis melo</name>
    <name type="common">Muskmelon</name>
    <dbReference type="NCBI Taxonomy" id="3656"/>
    <lineage>
        <taxon>Eukaryota</taxon>
        <taxon>Viridiplantae</taxon>
        <taxon>Streptophyta</taxon>
        <taxon>Embryophyta</taxon>
        <taxon>Tracheophyta</taxon>
        <taxon>Spermatophyta</taxon>
        <taxon>Magnoliopsida</taxon>
        <taxon>eudicotyledons</taxon>
        <taxon>Gunneridae</taxon>
        <taxon>Pentapetalae</taxon>
        <taxon>rosids</taxon>
        <taxon>fabids</taxon>
        <taxon>Cucurbitales</taxon>
        <taxon>Cucurbitaceae</taxon>
        <taxon>Benincaseae</taxon>
        <taxon>Cucumis</taxon>
    </lineage>
</organism>
<dbReference type="PANTHER" id="PTHR14950">
    <property type="entry name" value="DICER-RELATED"/>
    <property type="match status" value="1"/>
</dbReference>
<accession>A0A9I9DJE2</accession>
<evidence type="ECO:0000313" key="4">
    <source>
        <dbReference type="EnsemblPlants" id="MELO3C018835.2.1"/>
    </source>
</evidence>
<dbReference type="SUPFAM" id="SSF54768">
    <property type="entry name" value="dsRNA-binding domain-like"/>
    <property type="match status" value="1"/>
</dbReference>
<dbReference type="GO" id="GO:0005737">
    <property type="term" value="C:cytoplasm"/>
    <property type="evidence" value="ECO:0007669"/>
    <property type="project" value="TreeGrafter"/>
</dbReference>
<feature type="domain" description="RNase III" evidence="3">
    <location>
        <begin position="1"/>
        <end position="24"/>
    </location>
</feature>
<dbReference type="GO" id="GO:0030422">
    <property type="term" value="P:siRNA processing"/>
    <property type="evidence" value="ECO:0007669"/>
    <property type="project" value="TreeGrafter"/>
</dbReference>
<dbReference type="PROSITE" id="PS50142">
    <property type="entry name" value="RNASE_3_2"/>
    <property type="match status" value="1"/>
</dbReference>
<sequence length="120" mass="13878">MIKAPKVLADIVESTIGAVFADSNSIDIVWKELMEPLITLKTMKKHPMTELTEMCQKRNLKLEFRDRWQETKEIEVLIEKQLVGKGSYRKKLIAQNRAAKNALDNLDAFFPQFNQPCQPM</sequence>
<dbReference type="InterPro" id="IPR000999">
    <property type="entry name" value="RNase_III_dom"/>
</dbReference>
<evidence type="ECO:0000256" key="1">
    <source>
        <dbReference type="ARBA" id="ARBA00022801"/>
    </source>
</evidence>
<name>A0A9I9DJE2_CUCME</name>
<reference evidence="4" key="1">
    <citation type="submission" date="2023-03" db="UniProtKB">
        <authorList>
            <consortium name="EnsemblPlants"/>
        </authorList>
    </citation>
    <scope>IDENTIFICATION</scope>
</reference>
<protein>
    <recommendedName>
        <fullName evidence="3">RNase III domain-containing protein</fullName>
    </recommendedName>
</protein>
<keyword evidence="2" id="KW-0694">RNA-binding</keyword>
<proteinExistence type="predicted"/>
<evidence type="ECO:0000259" key="3">
    <source>
        <dbReference type="PROSITE" id="PS50142"/>
    </source>
</evidence>
<dbReference type="GO" id="GO:0005634">
    <property type="term" value="C:nucleus"/>
    <property type="evidence" value="ECO:0007669"/>
    <property type="project" value="TreeGrafter"/>
</dbReference>
<dbReference type="GO" id="GO:0003723">
    <property type="term" value="F:RNA binding"/>
    <property type="evidence" value="ECO:0007669"/>
    <property type="project" value="UniProtKB-KW"/>
</dbReference>
<keyword evidence="1" id="KW-0378">Hydrolase</keyword>
<dbReference type="Gene3D" id="1.10.1520.10">
    <property type="entry name" value="Ribonuclease III domain"/>
    <property type="match status" value="1"/>
</dbReference>
<dbReference type="Pfam" id="PF00035">
    <property type="entry name" value="dsrm"/>
    <property type="match status" value="1"/>
</dbReference>
<dbReference type="PANTHER" id="PTHR14950:SF54">
    <property type="entry name" value="RNASE II-LIKE 1"/>
    <property type="match status" value="1"/>
</dbReference>
<evidence type="ECO:0000256" key="2">
    <source>
        <dbReference type="ARBA" id="ARBA00022884"/>
    </source>
</evidence>
<dbReference type="InterPro" id="IPR036389">
    <property type="entry name" value="RNase_III_sf"/>
</dbReference>
<dbReference type="EnsemblPlants" id="MELO3C018835.2.1">
    <property type="protein sequence ID" value="MELO3C018835.2.1"/>
    <property type="gene ID" value="MELO3C018835.2"/>
</dbReference>
<dbReference type="Gene3D" id="3.30.160.20">
    <property type="match status" value="1"/>
</dbReference>
<dbReference type="InterPro" id="IPR014720">
    <property type="entry name" value="dsRBD_dom"/>
</dbReference>
<dbReference type="AlphaFoldDB" id="A0A9I9DJE2"/>
<dbReference type="Gramene" id="MELO3C018835.2.1">
    <property type="protein sequence ID" value="MELO3C018835.2.1"/>
    <property type="gene ID" value="MELO3C018835.2"/>
</dbReference>